<gene>
    <name evidence="2" type="ORF">PMAYCL1PPCAC_18439</name>
</gene>
<accession>A0AAN5CPK7</accession>
<dbReference type="AlphaFoldDB" id="A0AAN5CPK7"/>
<sequence length="153" mass="17128">MCITKERNGKMDDEKEESKSTASTLSSSSSLVRLPLLEIADDGSPVLPTLPHKLSVHPRDGEHLECLRSTLPPVLQHESHEFDDHNSAVMGVLLLGTGDLVKTRLRPGGTQMTSCCMHYHFCVFSIRTIERVEVGEPIPFLVVDEKRPERIRK</sequence>
<evidence type="ECO:0000313" key="2">
    <source>
        <dbReference type="EMBL" id="GMR48244.1"/>
    </source>
</evidence>
<organism evidence="2 3">
    <name type="scientific">Pristionchus mayeri</name>
    <dbReference type="NCBI Taxonomy" id="1317129"/>
    <lineage>
        <taxon>Eukaryota</taxon>
        <taxon>Metazoa</taxon>
        <taxon>Ecdysozoa</taxon>
        <taxon>Nematoda</taxon>
        <taxon>Chromadorea</taxon>
        <taxon>Rhabditida</taxon>
        <taxon>Rhabditina</taxon>
        <taxon>Diplogasteromorpha</taxon>
        <taxon>Diplogasteroidea</taxon>
        <taxon>Neodiplogasteridae</taxon>
        <taxon>Pristionchus</taxon>
    </lineage>
</organism>
<name>A0AAN5CPK7_9BILA</name>
<feature type="compositionally biased region" description="Basic and acidic residues" evidence="1">
    <location>
        <begin position="1"/>
        <end position="19"/>
    </location>
</feature>
<dbReference type="EMBL" id="BTRK01000004">
    <property type="protein sequence ID" value="GMR48244.1"/>
    <property type="molecule type" value="Genomic_DNA"/>
</dbReference>
<comment type="caution">
    <text evidence="2">The sequence shown here is derived from an EMBL/GenBank/DDBJ whole genome shotgun (WGS) entry which is preliminary data.</text>
</comment>
<evidence type="ECO:0000313" key="3">
    <source>
        <dbReference type="Proteomes" id="UP001328107"/>
    </source>
</evidence>
<reference evidence="3" key="1">
    <citation type="submission" date="2022-10" db="EMBL/GenBank/DDBJ databases">
        <title>Genome assembly of Pristionchus species.</title>
        <authorList>
            <person name="Yoshida K."/>
            <person name="Sommer R.J."/>
        </authorList>
    </citation>
    <scope>NUCLEOTIDE SEQUENCE [LARGE SCALE GENOMIC DNA]</scope>
    <source>
        <strain evidence="3">RS5460</strain>
    </source>
</reference>
<feature type="non-terminal residue" evidence="2">
    <location>
        <position position="153"/>
    </location>
</feature>
<proteinExistence type="predicted"/>
<protein>
    <submittedName>
        <fullName evidence="2">Uncharacterized protein</fullName>
    </submittedName>
</protein>
<dbReference type="Proteomes" id="UP001328107">
    <property type="component" value="Unassembled WGS sequence"/>
</dbReference>
<keyword evidence="3" id="KW-1185">Reference proteome</keyword>
<evidence type="ECO:0000256" key="1">
    <source>
        <dbReference type="SAM" id="MobiDB-lite"/>
    </source>
</evidence>
<feature type="region of interest" description="Disordered" evidence="1">
    <location>
        <begin position="1"/>
        <end position="26"/>
    </location>
</feature>